<evidence type="ECO:0000259" key="5">
    <source>
        <dbReference type="SMART" id="SM01217"/>
    </source>
</evidence>
<dbReference type="Pfam" id="PF01915">
    <property type="entry name" value="Glyco_hydro_3_C"/>
    <property type="match status" value="1"/>
</dbReference>
<dbReference type="SUPFAM" id="SSF51445">
    <property type="entry name" value="(Trans)glycosidases"/>
    <property type="match status" value="1"/>
</dbReference>
<dbReference type="Proteomes" id="UP000649573">
    <property type="component" value="Unassembled WGS sequence"/>
</dbReference>
<evidence type="ECO:0000259" key="4">
    <source>
        <dbReference type="SMART" id="SM00606"/>
    </source>
</evidence>
<dbReference type="InterPro" id="IPR008979">
    <property type="entry name" value="Galactose-bd-like_sf"/>
</dbReference>
<dbReference type="Pfam" id="PF00933">
    <property type="entry name" value="Glyco_hydro_3"/>
    <property type="match status" value="1"/>
</dbReference>
<evidence type="ECO:0000313" key="7">
    <source>
        <dbReference type="Proteomes" id="UP000649573"/>
    </source>
</evidence>
<gene>
    <name evidence="6" type="ORF">GCM10010178_40560</name>
</gene>
<dbReference type="InterPro" id="IPR008999">
    <property type="entry name" value="Actin-crosslinking"/>
</dbReference>
<dbReference type="SMART" id="SM01217">
    <property type="entry name" value="Fn3_like"/>
    <property type="match status" value="1"/>
</dbReference>
<dbReference type="Gene3D" id="2.60.120.260">
    <property type="entry name" value="Galactose-binding domain-like"/>
    <property type="match status" value="1"/>
</dbReference>
<keyword evidence="3" id="KW-0378">Hydrolase</keyword>
<dbReference type="PRINTS" id="PR00133">
    <property type="entry name" value="GLHYDRLASE3"/>
</dbReference>
<dbReference type="PANTHER" id="PTHR42721">
    <property type="entry name" value="SUGAR HYDROLASE-RELATED"/>
    <property type="match status" value="1"/>
</dbReference>
<dbReference type="SUPFAM" id="SSF52279">
    <property type="entry name" value="Beta-D-glucan exohydrolase, C-terminal domain"/>
    <property type="match status" value="1"/>
</dbReference>
<dbReference type="Gene3D" id="2.60.120.380">
    <property type="match status" value="1"/>
</dbReference>
<dbReference type="InterPro" id="IPR001764">
    <property type="entry name" value="Glyco_hydro_3_N"/>
</dbReference>
<dbReference type="EMBL" id="BMRE01000016">
    <property type="protein sequence ID" value="GGU43882.1"/>
    <property type="molecule type" value="Genomic_DNA"/>
</dbReference>
<proteinExistence type="inferred from homology"/>
<dbReference type="InterPro" id="IPR006584">
    <property type="entry name" value="Cellulose-bd_IV"/>
</dbReference>
<evidence type="ECO:0000313" key="6">
    <source>
        <dbReference type="EMBL" id="GGU43882.1"/>
    </source>
</evidence>
<sequence>MSTSEESGQPLFRDPGASLEARVDDLVSRLTTAEKISLLHQRQPAVPRLGIAAFRAGTEALHGVAWLGTATVFPQAIGLASTWNPELVRAVGDVTGTEARGFHDKDPVEHGLNLWAPVVNPLRDPRWGRNEEGYSEDPLLTSVMGTAYASGLRGDHPVYLKTAPTLKHFLGYNNETDRCTTSSNLRARVLHEYELPCFRGPIAAGAAVAVMPSYNLVNGRPAHLSPWLNEHLRSWTDGEIAVMSDAMAPSNVAGVQAYHKTQAEAHAAMLRAGLDSFTDEDSVHVVTVEHVTEALARGLITEDYVDRAVGRVLALRVRLGEFDPPGGNPYASISQDVIDQPAHRRLALEAARQSVVLLKNAEGLLPLDPAAGSIAVIGTHAGVLFEDWYSGTLPYAVTPHDGIAALNRGQTTFEEGVDRIALRTLDGRYLTAEPGRSVTVSRGSGDAVEFDLFDWGHGVCTLRSVRTGRFLASTPEARLVTERTMPGGWNVHELFGSISTGGGTCVLRNVVLERFVAVRDDGVIEFVSDEADATAFAVEVCRYGLARAAARAAEADAAIVVVGNDPHINGRETQDRADLKLPPAQAELVEMVCQLNPRTVLVVVSSYPYALVWEDEHVPAILWTSHGGQELGRALAEVVFGLSTPSGKLTQTWYRDADDLPDLFDYDIIRTRSTYLYFDGEPLYPFGHGLSYTTFGYGDLVLSSPAVRPGEELTVSVEVANTGAVPGAEVVQLYGRQLESRVPQPLRRLLAFERVTLSPGERRLVQFVLRGDDFWHWDVVSGRELVETAVHELWAGPSSQVIASRAEIQVVGETPPPRRLAGATLRADCFDDYAEMTLADETREQGTVVLSTASGAWLRFDGLRVDDRVTHATVRLAGQTGGQAVVRVRLDDPATGPVVADAVVTLSCDPHTWQQITVPALPAMPEPSTRDVYVVVNRAGVRLAEVIFSEERTPYLSGPLKT</sequence>
<feature type="domain" description="Cellulose binding type IV" evidence="4">
    <location>
        <begin position="821"/>
        <end position="950"/>
    </location>
</feature>
<dbReference type="InterPro" id="IPR036962">
    <property type="entry name" value="Glyco_hydro_3_N_sf"/>
</dbReference>
<dbReference type="InterPro" id="IPR013783">
    <property type="entry name" value="Ig-like_fold"/>
</dbReference>
<keyword evidence="7" id="KW-1185">Reference proteome</keyword>
<dbReference type="Gene3D" id="3.40.50.1700">
    <property type="entry name" value="Glycoside hydrolase family 3 C-terminal domain"/>
    <property type="match status" value="1"/>
</dbReference>
<name>A0ABQ2UM55_9PSEU</name>
<dbReference type="PANTHER" id="PTHR42721:SF3">
    <property type="entry name" value="BETA-D-XYLOSIDASE 5-RELATED"/>
    <property type="match status" value="1"/>
</dbReference>
<reference evidence="7" key="1">
    <citation type="journal article" date="2019" name="Int. J. Syst. Evol. Microbiol.">
        <title>The Global Catalogue of Microorganisms (GCM) 10K type strain sequencing project: providing services to taxonomists for standard genome sequencing and annotation.</title>
        <authorList>
            <consortium name="The Broad Institute Genomics Platform"/>
            <consortium name="The Broad Institute Genome Sequencing Center for Infectious Disease"/>
            <person name="Wu L."/>
            <person name="Ma J."/>
        </authorList>
    </citation>
    <scope>NUCLEOTIDE SEQUENCE [LARGE SCALE GENOMIC DNA]</scope>
    <source>
        <strain evidence="7">JCM 3296</strain>
    </source>
</reference>
<dbReference type="InterPro" id="IPR017853">
    <property type="entry name" value="GH"/>
</dbReference>
<dbReference type="CDD" id="cd23343">
    <property type="entry name" value="beta-trefoil_FSCN_BglX-like"/>
    <property type="match status" value="1"/>
</dbReference>
<evidence type="ECO:0000256" key="3">
    <source>
        <dbReference type="ARBA" id="ARBA00022801"/>
    </source>
</evidence>
<keyword evidence="2" id="KW-0732">Signal</keyword>
<accession>A0ABQ2UM55</accession>
<evidence type="ECO:0000256" key="1">
    <source>
        <dbReference type="ARBA" id="ARBA00005336"/>
    </source>
</evidence>
<dbReference type="InterPro" id="IPR026891">
    <property type="entry name" value="Fn3-like"/>
</dbReference>
<dbReference type="Gene3D" id="2.60.40.10">
    <property type="entry name" value="Immunoglobulins"/>
    <property type="match status" value="1"/>
</dbReference>
<evidence type="ECO:0000256" key="2">
    <source>
        <dbReference type="ARBA" id="ARBA00022729"/>
    </source>
</evidence>
<comment type="caution">
    <text evidence="6">The sequence shown here is derived from an EMBL/GenBank/DDBJ whole genome shotgun (WGS) entry which is preliminary data.</text>
</comment>
<dbReference type="SUPFAM" id="SSF49785">
    <property type="entry name" value="Galactose-binding domain-like"/>
    <property type="match status" value="1"/>
</dbReference>
<organism evidence="6 7">
    <name type="scientific">Lentzea flava</name>
    <dbReference type="NCBI Taxonomy" id="103732"/>
    <lineage>
        <taxon>Bacteria</taxon>
        <taxon>Bacillati</taxon>
        <taxon>Actinomycetota</taxon>
        <taxon>Actinomycetes</taxon>
        <taxon>Pseudonocardiales</taxon>
        <taxon>Pseudonocardiaceae</taxon>
        <taxon>Lentzea</taxon>
    </lineage>
</organism>
<feature type="domain" description="Fibronectin type III-like" evidence="5">
    <location>
        <begin position="729"/>
        <end position="799"/>
    </location>
</feature>
<dbReference type="InterPro" id="IPR036881">
    <property type="entry name" value="Glyco_hydro_3_C_sf"/>
</dbReference>
<dbReference type="InterPro" id="IPR044993">
    <property type="entry name" value="BXL"/>
</dbReference>
<protein>
    <submittedName>
        <fullName evidence="6">Beta-glucosidase</fullName>
    </submittedName>
</protein>
<dbReference type="Pfam" id="PF14310">
    <property type="entry name" value="Fn3-like"/>
    <property type="match status" value="1"/>
</dbReference>
<dbReference type="CDD" id="cd04084">
    <property type="entry name" value="CBM6_xylanase-like"/>
    <property type="match status" value="1"/>
</dbReference>
<dbReference type="RefSeq" id="WP_189255254.1">
    <property type="nucleotide sequence ID" value="NZ_BMRE01000016.1"/>
</dbReference>
<comment type="similarity">
    <text evidence="1">Belongs to the glycosyl hydrolase 3 family.</text>
</comment>
<dbReference type="SUPFAM" id="SSF50405">
    <property type="entry name" value="Actin-crosslinking proteins"/>
    <property type="match status" value="1"/>
</dbReference>
<dbReference type="InterPro" id="IPR002772">
    <property type="entry name" value="Glyco_hydro_3_C"/>
</dbReference>
<dbReference type="SMART" id="SM00606">
    <property type="entry name" value="CBD_IV"/>
    <property type="match status" value="1"/>
</dbReference>
<dbReference type="Gene3D" id="3.20.20.300">
    <property type="entry name" value="Glycoside hydrolase, family 3, N-terminal domain"/>
    <property type="match status" value="1"/>
</dbReference>